<sequence length="286" mass="33022">MTDAQTPLRDIDKPHYNYFQALYLSFFSNRLYIDVGRRWKGFAITYLLLLFLITSLPVFVRIFINFNDYFEQQITLPIKSLPPFYVQNGEVILDKPMPYLVKNREGKIIAAVDTTGTIKQIDSKYPDLAILIVKDGLFYRIPESQGLNNIDLKIDKIPFDKNMNQYFDGSQWLNTSGVQKLKLFSQVIIYPTIVLSLFFMYLAILFILALLGQVIALAIFRYSISYGQAVRLLNVSATPHIVFLMILITFNWLFMGFGLALVIILAFYFCYALLALKRDSTKLVHV</sequence>
<feature type="transmembrane region" description="Helical" evidence="1">
    <location>
        <begin position="188"/>
        <end position="220"/>
    </location>
</feature>
<keyword evidence="3" id="KW-1185">Reference proteome</keyword>
<keyword evidence="1" id="KW-1133">Transmembrane helix</keyword>
<keyword evidence="1" id="KW-0472">Membrane</keyword>
<evidence type="ECO:0000256" key="1">
    <source>
        <dbReference type="SAM" id="Phobius"/>
    </source>
</evidence>
<evidence type="ECO:0000313" key="2">
    <source>
        <dbReference type="EMBL" id="STX51831.1"/>
    </source>
</evidence>
<dbReference type="InterPro" id="IPR009574">
    <property type="entry name" value="DUF1189"/>
</dbReference>
<organism evidence="2 3">
    <name type="scientific">Legionella busanensis</name>
    <dbReference type="NCBI Taxonomy" id="190655"/>
    <lineage>
        <taxon>Bacteria</taxon>
        <taxon>Pseudomonadati</taxon>
        <taxon>Pseudomonadota</taxon>
        <taxon>Gammaproteobacteria</taxon>
        <taxon>Legionellales</taxon>
        <taxon>Legionellaceae</taxon>
        <taxon>Legionella</taxon>
    </lineage>
</organism>
<reference evidence="2 3" key="1">
    <citation type="submission" date="2018-06" db="EMBL/GenBank/DDBJ databases">
        <authorList>
            <consortium name="Pathogen Informatics"/>
            <person name="Doyle S."/>
        </authorList>
    </citation>
    <scope>NUCLEOTIDE SEQUENCE [LARGE SCALE GENOMIC DNA]</scope>
    <source>
        <strain evidence="2 3">NCTC13316</strain>
    </source>
</reference>
<keyword evidence="1" id="KW-0812">Transmembrane</keyword>
<dbReference type="RefSeq" id="WP_115331437.1">
    <property type="nucleotide sequence ID" value="NZ_CAAAHP010000002.1"/>
</dbReference>
<proteinExistence type="predicted"/>
<gene>
    <name evidence="2" type="ORF">NCTC13316_01930</name>
</gene>
<protein>
    <submittedName>
        <fullName evidence="2">Protein of uncharacterized function (DUF1189)</fullName>
    </submittedName>
</protein>
<dbReference type="EMBL" id="UGOD01000001">
    <property type="protein sequence ID" value="STX51831.1"/>
    <property type="molecule type" value="Genomic_DNA"/>
</dbReference>
<dbReference type="AlphaFoldDB" id="A0A378JM64"/>
<accession>A0A378JM64</accession>
<dbReference type="OrthoDB" id="5634905at2"/>
<feature type="transmembrane region" description="Helical" evidence="1">
    <location>
        <begin position="44"/>
        <end position="64"/>
    </location>
</feature>
<dbReference type="Proteomes" id="UP000254794">
    <property type="component" value="Unassembled WGS sequence"/>
</dbReference>
<evidence type="ECO:0000313" key="3">
    <source>
        <dbReference type="Proteomes" id="UP000254794"/>
    </source>
</evidence>
<name>A0A378JM64_9GAMM</name>
<dbReference type="Pfam" id="PF06691">
    <property type="entry name" value="DUF1189"/>
    <property type="match status" value="1"/>
</dbReference>
<feature type="transmembrane region" description="Helical" evidence="1">
    <location>
        <begin position="256"/>
        <end position="276"/>
    </location>
</feature>
<feature type="transmembrane region" description="Helical" evidence="1">
    <location>
        <begin position="232"/>
        <end position="250"/>
    </location>
</feature>